<keyword evidence="1" id="KW-0812">Transmembrane</keyword>
<keyword evidence="1" id="KW-0472">Membrane</keyword>
<dbReference type="OrthoDB" id="3699588at2"/>
<dbReference type="AlphaFoldDB" id="A0A543CJW1"/>
<organism evidence="2 3">
    <name type="scientific">Actinoallomurus bryophytorum</name>
    <dbReference type="NCBI Taxonomy" id="1490222"/>
    <lineage>
        <taxon>Bacteria</taxon>
        <taxon>Bacillati</taxon>
        <taxon>Actinomycetota</taxon>
        <taxon>Actinomycetes</taxon>
        <taxon>Streptosporangiales</taxon>
        <taxon>Thermomonosporaceae</taxon>
        <taxon>Actinoallomurus</taxon>
    </lineage>
</organism>
<dbReference type="RefSeq" id="WP_141956135.1">
    <property type="nucleotide sequence ID" value="NZ_VFOZ01000001.1"/>
</dbReference>
<name>A0A543CJW1_9ACTN</name>
<keyword evidence="1" id="KW-1133">Transmembrane helix</keyword>
<evidence type="ECO:0000256" key="1">
    <source>
        <dbReference type="SAM" id="Phobius"/>
    </source>
</evidence>
<reference evidence="2 3" key="1">
    <citation type="submission" date="2019-06" db="EMBL/GenBank/DDBJ databases">
        <title>Sequencing the genomes of 1000 actinobacteria strains.</title>
        <authorList>
            <person name="Klenk H.-P."/>
        </authorList>
    </citation>
    <scope>NUCLEOTIDE SEQUENCE [LARGE SCALE GENOMIC DNA]</scope>
    <source>
        <strain evidence="2 3">DSM 102200</strain>
    </source>
</reference>
<accession>A0A543CJW1</accession>
<gene>
    <name evidence="2" type="ORF">FB559_2983</name>
</gene>
<protein>
    <submittedName>
        <fullName evidence="2">Uncharacterized protein</fullName>
    </submittedName>
</protein>
<evidence type="ECO:0000313" key="3">
    <source>
        <dbReference type="Proteomes" id="UP000316096"/>
    </source>
</evidence>
<dbReference type="EMBL" id="VFOZ01000001">
    <property type="protein sequence ID" value="TQL97402.1"/>
    <property type="molecule type" value="Genomic_DNA"/>
</dbReference>
<dbReference type="Proteomes" id="UP000316096">
    <property type="component" value="Unassembled WGS sequence"/>
</dbReference>
<sequence>MNTSDQQLSAFEEHLLTELRHVVAARPADEPASMTRPATRRPRRRLVLAGGAMIVATAAVTVADPSLLGMHASPAYAVERDPDGSIRISIYDYRDPKGLQQRIDSFGVTAAVDYLPAGMTCQDSRADFVPPNRMPREMVDWAPLSSKDHYFKVHPQYIKPDQTFVYTVQISTNAHHRGQRAAIRLANGPVAPCNPVPGDVLPNRGG</sequence>
<comment type="caution">
    <text evidence="2">The sequence shown here is derived from an EMBL/GenBank/DDBJ whole genome shotgun (WGS) entry which is preliminary data.</text>
</comment>
<feature type="transmembrane region" description="Helical" evidence="1">
    <location>
        <begin position="46"/>
        <end position="63"/>
    </location>
</feature>
<evidence type="ECO:0000313" key="2">
    <source>
        <dbReference type="EMBL" id="TQL97402.1"/>
    </source>
</evidence>
<proteinExistence type="predicted"/>
<keyword evidence="3" id="KW-1185">Reference proteome</keyword>